<name>A0AAE3R347_9BACT</name>
<dbReference type="Proteomes" id="UP001232063">
    <property type="component" value="Unassembled WGS sequence"/>
</dbReference>
<sequence>MLLQNYYHSQGTQTNLEDISYIMPEFKKIDLKRLDVVIKSLKDRLLIRSQAHFAALLGVKDQYITDLKKGKTPQKEEFLTNLYDTFPQINRDFLETGAGDPLNPIDIMTFTHPDNDHSVNDNQTEYIVSKNGDKESGVVYYKELDLVDLDKVKRIKIPVVEIEVAASFVQNVNGQYSINDVAFNKETIERIPGIKYTSLTLVFQIRGDSMYPNYREREKILCTWIDTDWWDIVRDVCVVSLKNGSLILKRVVASDREKGTIVLKSDNELYGDMTVNIDEIQGMWRMEYFVLAFKR</sequence>
<comment type="caution">
    <text evidence="5">The sequence shown here is derived from an EMBL/GenBank/DDBJ whole genome shotgun (WGS) entry which is preliminary data.</text>
</comment>
<keyword evidence="6" id="KW-1185">Reference proteome</keyword>
<keyword evidence="3" id="KW-0804">Transcription</keyword>
<dbReference type="PANTHER" id="PTHR40661:SF3">
    <property type="entry name" value="FELS-1 PROPHAGE TRANSCRIPTIONAL REGULATOR"/>
    <property type="match status" value="1"/>
</dbReference>
<dbReference type="InterPro" id="IPR015927">
    <property type="entry name" value="Peptidase_S24_S26A/B/C"/>
</dbReference>
<accession>A0AAE3R347</accession>
<reference evidence="5" key="1">
    <citation type="submission" date="2023-05" db="EMBL/GenBank/DDBJ databases">
        <authorList>
            <person name="Zhang X."/>
        </authorList>
    </citation>
    <scope>NUCLEOTIDE SEQUENCE</scope>
    <source>
        <strain evidence="5">BD1B2-1</strain>
    </source>
</reference>
<organism evidence="5 6">
    <name type="scientific">Xanthocytophaga agilis</name>
    <dbReference type="NCBI Taxonomy" id="3048010"/>
    <lineage>
        <taxon>Bacteria</taxon>
        <taxon>Pseudomonadati</taxon>
        <taxon>Bacteroidota</taxon>
        <taxon>Cytophagia</taxon>
        <taxon>Cytophagales</taxon>
        <taxon>Rhodocytophagaceae</taxon>
        <taxon>Xanthocytophaga</taxon>
    </lineage>
</organism>
<evidence type="ECO:0000256" key="3">
    <source>
        <dbReference type="ARBA" id="ARBA00023163"/>
    </source>
</evidence>
<proteinExistence type="predicted"/>
<evidence type="ECO:0000313" key="5">
    <source>
        <dbReference type="EMBL" id="MDJ1500500.1"/>
    </source>
</evidence>
<evidence type="ECO:0000256" key="1">
    <source>
        <dbReference type="ARBA" id="ARBA00023015"/>
    </source>
</evidence>
<dbReference type="RefSeq" id="WP_314510031.1">
    <property type="nucleotide sequence ID" value="NZ_JASJOU010000002.1"/>
</dbReference>
<evidence type="ECO:0000256" key="2">
    <source>
        <dbReference type="ARBA" id="ARBA00023125"/>
    </source>
</evidence>
<dbReference type="GO" id="GO:0003677">
    <property type="term" value="F:DNA binding"/>
    <property type="evidence" value="ECO:0007669"/>
    <property type="project" value="UniProtKB-KW"/>
</dbReference>
<dbReference type="Pfam" id="PF00717">
    <property type="entry name" value="Peptidase_S24"/>
    <property type="match status" value="1"/>
</dbReference>
<keyword evidence="2" id="KW-0238">DNA-binding</keyword>
<dbReference type="CDD" id="cd06462">
    <property type="entry name" value="Peptidase_S24_S26"/>
    <property type="match status" value="1"/>
</dbReference>
<evidence type="ECO:0000259" key="4">
    <source>
        <dbReference type="Pfam" id="PF00717"/>
    </source>
</evidence>
<dbReference type="Gene3D" id="2.10.109.10">
    <property type="entry name" value="Umud Fragment, subunit A"/>
    <property type="match status" value="1"/>
</dbReference>
<feature type="domain" description="Peptidase S24/S26A/S26B/S26C" evidence="4">
    <location>
        <begin position="178"/>
        <end position="280"/>
    </location>
</feature>
<dbReference type="EMBL" id="JASJOU010000002">
    <property type="protein sequence ID" value="MDJ1500500.1"/>
    <property type="molecule type" value="Genomic_DNA"/>
</dbReference>
<dbReference type="AlphaFoldDB" id="A0AAE3R347"/>
<keyword evidence="1" id="KW-0805">Transcription regulation</keyword>
<protein>
    <submittedName>
        <fullName evidence="5">S24/S26 family peptidase</fullName>
    </submittedName>
</protein>
<gene>
    <name evidence="5" type="ORF">QNI22_07585</name>
</gene>
<dbReference type="PANTHER" id="PTHR40661">
    <property type="match status" value="1"/>
</dbReference>
<dbReference type="SUPFAM" id="SSF51306">
    <property type="entry name" value="LexA/Signal peptidase"/>
    <property type="match status" value="1"/>
</dbReference>
<evidence type="ECO:0000313" key="6">
    <source>
        <dbReference type="Proteomes" id="UP001232063"/>
    </source>
</evidence>
<dbReference type="InterPro" id="IPR036286">
    <property type="entry name" value="LexA/Signal_pep-like_sf"/>
</dbReference>